<dbReference type="PANTHER" id="PTHR33706">
    <property type="entry name" value="MORN VARIANT REPEAT PROTEIN"/>
    <property type="match status" value="1"/>
</dbReference>
<sequence length="668" mass="78420">MKKDCNFCTDDPNNDIWIKEAREYQGLALNKMEGLINSKFFIINTKFNELIYFSDGEILRIEQNIDEFKRYEIQSNMEQIKHKIWIGKYKENLIKYGKWNALWKGQAVIGIGGHYLNDGKKQGLWKEMIINFWDDAEVYEEGVYINNYKIGTWKFLDYNTEIGGGIYNKDGMKNSKWIDICYTWQKLNKEVTYVGEYKNGKKYGIWYTRIDGNRFVGGGSYDENGMKNGSWVDIDDKWFKIFHEIYYIGKYARGLKIGNWNIKTSNDDIQGGGLFDKNGNKIGEWIEFLDNWLKFKRDIILKGQYLNNNKYGRWDIIEGNERIIGGGYYDQDGLENGSWINIDENWCRNFKEITYQGKYKQGKKIERWNIMLEEIQIIGGGEFNQNGYKQGNWICIDENWIKHEREVTYTGDYQNGMKIDRWVINQQDNQIIGQGQYDKNGLKNGIWQCLDNDWIRVIREVTYVGQFVNGVKIGTWKIMEGDNHIGGGSFEEDGRKNGKWVELCEEWRKQNRNVSYNGEYKMGIKIGKWNIFANENGQNKIIGGGQFNNQGMKENKWVELCDDWMDIKQITYNGEYIKGQKIGRWDIIENQNQLIGGGQYNQNGKKYGKWVELCHDWCSCSGFFLKQVTLNGEYKNGTKIGQWDYINANNVISGSETYNTNGIKIEEQ</sequence>
<accession>A0A8S1KIT5</accession>
<reference evidence="1" key="1">
    <citation type="submission" date="2021-01" db="EMBL/GenBank/DDBJ databases">
        <authorList>
            <consortium name="Genoscope - CEA"/>
            <person name="William W."/>
        </authorList>
    </citation>
    <scope>NUCLEOTIDE SEQUENCE</scope>
</reference>
<comment type="caution">
    <text evidence="1">The sequence shown here is derived from an EMBL/GenBank/DDBJ whole genome shotgun (WGS) entry which is preliminary data.</text>
</comment>
<proteinExistence type="predicted"/>
<dbReference type="Proteomes" id="UP000692954">
    <property type="component" value="Unassembled WGS sequence"/>
</dbReference>
<dbReference type="EMBL" id="CAJJDN010000009">
    <property type="protein sequence ID" value="CAD8055038.1"/>
    <property type="molecule type" value="Genomic_DNA"/>
</dbReference>
<dbReference type="PANTHER" id="PTHR33706:SF1">
    <property type="entry name" value="TPR REPEAT PROTEIN"/>
    <property type="match status" value="1"/>
</dbReference>
<organism evidence="1 2">
    <name type="scientific">Paramecium sonneborni</name>
    <dbReference type="NCBI Taxonomy" id="65129"/>
    <lineage>
        <taxon>Eukaryota</taxon>
        <taxon>Sar</taxon>
        <taxon>Alveolata</taxon>
        <taxon>Ciliophora</taxon>
        <taxon>Intramacronucleata</taxon>
        <taxon>Oligohymenophorea</taxon>
        <taxon>Peniculida</taxon>
        <taxon>Parameciidae</taxon>
        <taxon>Paramecium</taxon>
    </lineage>
</organism>
<evidence type="ECO:0000313" key="1">
    <source>
        <dbReference type="EMBL" id="CAD8055038.1"/>
    </source>
</evidence>
<keyword evidence="2" id="KW-1185">Reference proteome</keyword>
<dbReference type="AlphaFoldDB" id="A0A8S1KIT5"/>
<name>A0A8S1KIT5_9CILI</name>
<dbReference type="OrthoDB" id="5981048at2759"/>
<gene>
    <name evidence="1" type="ORF">PSON_ATCC_30995.1.T0090013</name>
</gene>
<evidence type="ECO:0000313" key="2">
    <source>
        <dbReference type="Proteomes" id="UP000692954"/>
    </source>
</evidence>
<protein>
    <submittedName>
        <fullName evidence="1">Uncharacterized protein</fullName>
    </submittedName>
</protein>